<dbReference type="PANTHER" id="PTHR45900">
    <property type="entry name" value="RECA"/>
    <property type="match status" value="1"/>
</dbReference>
<evidence type="ECO:0000256" key="3">
    <source>
        <dbReference type="ARBA" id="ARBA00022840"/>
    </source>
</evidence>
<dbReference type="GO" id="GO:0140664">
    <property type="term" value="F:ATP-dependent DNA damage sensor activity"/>
    <property type="evidence" value="ECO:0007669"/>
    <property type="project" value="InterPro"/>
</dbReference>
<proteinExistence type="inferred from homology"/>
<sequence length="384" mass="41955">MTSAAELVKQANALFGAGTVKLGSDSYYKTSFLPTGVFPVDHLLGGGIPRGRFTEFYGNFSTLKSLVALNCIAQTQKIGGTCVLIDTEHSFDPEWAESVGVDVNELILQQPDNGEEAIDLTEAFIRAGVDLVVWDSVAATLPKAEQEKKSTEPVQPARLAALMSAGLRKLNTANKNHTAILCINQVREKVGIVFGSNESVPGGRALPFYASHRICMRKSGVEKRKVKVHNGEKYEDTTEYVGQRIRATLEKSKLTAPHREASFLYDFATAAVDEVMYIVGQGLEAGHIESTGQSWEISGSGNSIRGRENFINWLREQTEELETLKTALMSQTLPLVSLGESELPKKKVAKQNAVSSSSTEDESTLEVEQVESKMTAPRKKKISK</sequence>
<dbReference type="InterPro" id="IPR049428">
    <property type="entry name" value="RecA-like_N"/>
</dbReference>
<dbReference type="PANTHER" id="PTHR45900:SF1">
    <property type="entry name" value="MITOCHONDRIAL DNA REPAIR PROTEIN RECA HOMOLOG-RELATED"/>
    <property type="match status" value="1"/>
</dbReference>
<keyword evidence="2" id="KW-0547">Nucleotide-binding</keyword>
<dbReference type="InterPro" id="IPR027417">
    <property type="entry name" value="P-loop_NTPase"/>
</dbReference>
<dbReference type="PRINTS" id="PR00142">
    <property type="entry name" value="RECA"/>
</dbReference>
<evidence type="ECO:0000256" key="5">
    <source>
        <dbReference type="SAM" id="MobiDB-lite"/>
    </source>
</evidence>
<feature type="region of interest" description="Disordered" evidence="5">
    <location>
        <begin position="343"/>
        <end position="384"/>
    </location>
</feature>
<evidence type="ECO:0000259" key="6">
    <source>
        <dbReference type="PROSITE" id="PS50162"/>
    </source>
</evidence>
<name>A0A6J5RC26_9CAUD</name>
<dbReference type="GO" id="GO:0006310">
    <property type="term" value="P:DNA recombination"/>
    <property type="evidence" value="ECO:0007669"/>
    <property type="project" value="UniProtKB-KW"/>
</dbReference>
<keyword evidence="3" id="KW-0067">ATP-binding</keyword>
<organism evidence="8">
    <name type="scientific">uncultured Caudovirales phage</name>
    <dbReference type="NCBI Taxonomy" id="2100421"/>
    <lineage>
        <taxon>Viruses</taxon>
        <taxon>Duplodnaviria</taxon>
        <taxon>Heunggongvirae</taxon>
        <taxon>Uroviricota</taxon>
        <taxon>Caudoviricetes</taxon>
        <taxon>Peduoviridae</taxon>
        <taxon>Maltschvirus</taxon>
        <taxon>Maltschvirus maltsch</taxon>
    </lineage>
</organism>
<evidence type="ECO:0000313" key="8">
    <source>
        <dbReference type="EMBL" id="CAB4193402.1"/>
    </source>
</evidence>
<dbReference type="SUPFAM" id="SSF52540">
    <property type="entry name" value="P-loop containing nucleoside triphosphate hydrolases"/>
    <property type="match status" value="1"/>
</dbReference>
<dbReference type="PROSITE" id="PS50162">
    <property type="entry name" value="RECA_2"/>
    <property type="match status" value="1"/>
</dbReference>
<feature type="domain" description="RecA family profile 1" evidence="6">
    <location>
        <begin position="29"/>
        <end position="186"/>
    </location>
</feature>
<dbReference type="Gene3D" id="3.40.50.300">
    <property type="entry name" value="P-loop containing nucleotide triphosphate hydrolases"/>
    <property type="match status" value="1"/>
</dbReference>
<accession>A0A6J5RC26</accession>
<gene>
    <name evidence="8" type="ORF">UFOVP1246_93</name>
</gene>
<evidence type="ECO:0000259" key="7">
    <source>
        <dbReference type="PROSITE" id="PS50163"/>
    </source>
</evidence>
<reference evidence="8" key="1">
    <citation type="submission" date="2020-05" db="EMBL/GenBank/DDBJ databases">
        <authorList>
            <person name="Chiriac C."/>
            <person name="Salcher M."/>
            <person name="Ghai R."/>
            <person name="Kavagutti S V."/>
        </authorList>
    </citation>
    <scope>NUCLEOTIDE SEQUENCE</scope>
</reference>
<evidence type="ECO:0000256" key="2">
    <source>
        <dbReference type="ARBA" id="ARBA00022741"/>
    </source>
</evidence>
<dbReference type="PROSITE" id="PS50163">
    <property type="entry name" value="RECA_3"/>
    <property type="match status" value="1"/>
</dbReference>
<protein>
    <submittedName>
        <fullName evidence="8">RecA RecA/RadA recombinase</fullName>
    </submittedName>
</protein>
<dbReference type="Pfam" id="PF00154">
    <property type="entry name" value="RecA_N"/>
    <property type="match status" value="1"/>
</dbReference>
<feature type="domain" description="RecA family profile 2" evidence="7">
    <location>
        <begin position="191"/>
        <end position="283"/>
    </location>
</feature>
<feature type="compositionally biased region" description="Acidic residues" evidence="5">
    <location>
        <begin position="359"/>
        <end position="369"/>
    </location>
</feature>
<dbReference type="GO" id="GO:0003697">
    <property type="term" value="F:single-stranded DNA binding"/>
    <property type="evidence" value="ECO:0007669"/>
    <property type="project" value="InterPro"/>
</dbReference>
<evidence type="ECO:0000256" key="1">
    <source>
        <dbReference type="ARBA" id="ARBA00009391"/>
    </source>
</evidence>
<dbReference type="EMBL" id="LR797193">
    <property type="protein sequence ID" value="CAB4193402.1"/>
    <property type="molecule type" value="Genomic_DNA"/>
</dbReference>
<dbReference type="GO" id="GO:0005524">
    <property type="term" value="F:ATP binding"/>
    <property type="evidence" value="ECO:0007669"/>
    <property type="project" value="UniProtKB-KW"/>
</dbReference>
<dbReference type="GO" id="GO:0006281">
    <property type="term" value="P:DNA repair"/>
    <property type="evidence" value="ECO:0007669"/>
    <property type="project" value="InterPro"/>
</dbReference>
<dbReference type="InterPro" id="IPR020587">
    <property type="entry name" value="RecA_monomer-monomer_interface"/>
</dbReference>
<comment type="similarity">
    <text evidence="1">Belongs to the RecA family.</text>
</comment>
<keyword evidence="4" id="KW-0233">DNA recombination</keyword>
<dbReference type="InterPro" id="IPR013765">
    <property type="entry name" value="DNA_recomb/repair_RecA"/>
</dbReference>
<dbReference type="InterPro" id="IPR020588">
    <property type="entry name" value="RecA_ATP-bd"/>
</dbReference>
<evidence type="ECO:0000256" key="4">
    <source>
        <dbReference type="ARBA" id="ARBA00023172"/>
    </source>
</evidence>